<dbReference type="GO" id="GO:0003677">
    <property type="term" value="F:DNA binding"/>
    <property type="evidence" value="ECO:0007669"/>
    <property type="project" value="UniProtKB-KW"/>
</dbReference>
<dbReference type="EMBL" id="SMLM01000003">
    <property type="protein sequence ID" value="TFZ00698.1"/>
    <property type="molecule type" value="Genomic_DNA"/>
</dbReference>
<evidence type="ECO:0000256" key="3">
    <source>
        <dbReference type="ARBA" id="ARBA00023163"/>
    </source>
</evidence>
<reference evidence="5 6" key="1">
    <citation type="submission" date="2019-03" db="EMBL/GenBank/DDBJ databases">
        <title>Ramlibacter henchirensis DSM 14656, whole genome shotgun sequence.</title>
        <authorList>
            <person name="Zhang X."/>
            <person name="Feng G."/>
            <person name="Zhu H."/>
        </authorList>
    </citation>
    <scope>NUCLEOTIDE SEQUENCE [LARGE SCALE GENOMIC DNA]</scope>
    <source>
        <strain evidence="5 6">DSM 14656</strain>
    </source>
</reference>
<keyword evidence="2" id="KW-0238">DNA-binding</keyword>
<dbReference type="AlphaFoldDB" id="A0A4Z0BR23"/>
<comment type="caution">
    <text evidence="5">The sequence shown here is derived from an EMBL/GenBank/DDBJ whole genome shotgun (WGS) entry which is preliminary data.</text>
</comment>
<gene>
    <name evidence="5" type="ORF">EZ313_19815</name>
</gene>
<name>A0A4Z0BR23_9BURK</name>
<proteinExistence type="predicted"/>
<dbReference type="RefSeq" id="WP_135265036.1">
    <property type="nucleotide sequence ID" value="NZ_SMLM01000003.1"/>
</dbReference>
<organism evidence="5 6">
    <name type="scientific">Ramlibacter henchirensis</name>
    <dbReference type="NCBI Taxonomy" id="204072"/>
    <lineage>
        <taxon>Bacteria</taxon>
        <taxon>Pseudomonadati</taxon>
        <taxon>Pseudomonadota</taxon>
        <taxon>Betaproteobacteria</taxon>
        <taxon>Burkholderiales</taxon>
        <taxon>Comamonadaceae</taxon>
        <taxon>Ramlibacter</taxon>
    </lineage>
</organism>
<dbReference type="Gene3D" id="2.60.120.10">
    <property type="entry name" value="Jelly Rolls"/>
    <property type="match status" value="1"/>
</dbReference>
<dbReference type="Proteomes" id="UP000298180">
    <property type="component" value="Unassembled WGS sequence"/>
</dbReference>
<dbReference type="SUPFAM" id="SSF46785">
    <property type="entry name" value="Winged helix' DNA-binding domain"/>
    <property type="match status" value="1"/>
</dbReference>
<evidence type="ECO:0000259" key="4">
    <source>
        <dbReference type="Pfam" id="PF13545"/>
    </source>
</evidence>
<dbReference type="InterPro" id="IPR014710">
    <property type="entry name" value="RmlC-like_jellyroll"/>
</dbReference>
<accession>A0A4Z0BR23</accession>
<dbReference type="InterPro" id="IPR036390">
    <property type="entry name" value="WH_DNA-bd_sf"/>
</dbReference>
<dbReference type="OrthoDB" id="8969464at2"/>
<keyword evidence="6" id="KW-1185">Reference proteome</keyword>
<dbReference type="GO" id="GO:0006355">
    <property type="term" value="P:regulation of DNA-templated transcription"/>
    <property type="evidence" value="ECO:0007669"/>
    <property type="project" value="InterPro"/>
</dbReference>
<dbReference type="SUPFAM" id="SSF51206">
    <property type="entry name" value="cAMP-binding domain-like"/>
    <property type="match status" value="1"/>
</dbReference>
<protein>
    <submittedName>
        <fullName evidence="5">Crp/Fnr family transcriptional regulator</fullName>
    </submittedName>
</protein>
<dbReference type="InterPro" id="IPR012318">
    <property type="entry name" value="HTH_CRP"/>
</dbReference>
<evidence type="ECO:0000256" key="1">
    <source>
        <dbReference type="ARBA" id="ARBA00023015"/>
    </source>
</evidence>
<feature type="domain" description="HTH crp-type" evidence="4">
    <location>
        <begin position="147"/>
        <end position="212"/>
    </location>
</feature>
<dbReference type="Pfam" id="PF13545">
    <property type="entry name" value="HTH_Crp_2"/>
    <property type="match status" value="1"/>
</dbReference>
<keyword evidence="3" id="KW-0804">Transcription</keyword>
<keyword evidence="1" id="KW-0805">Transcription regulation</keyword>
<evidence type="ECO:0000256" key="2">
    <source>
        <dbReference type="ARBA" id="ARBA00023125"/>
    </source>
</evidence>
<evidence type="ECO:0000313" key="5">
    <source>
        <dbReference type="EMBL" id="TFZ00698.1"/>
    </source>
</evidence>
<dbReference type="InterPro" id="IPR018490">
    <property type="entry name" value="cNMP-bd_dom_sf"/>
</dbReference>
<sequence length="245" mass="26837">MVSPHNTFIDLLPREEARLLESMCRPVELELGELLQEADAPTRHVYFPVDALVCLFATCEREPCAEVAMVGHEGMVGIQLALGIASAPLTAIVQEGGTALRADAEDFDAEILRNAELRAAVNRFVHVTLRQMAASSACLHTHQLSPRLARWLLMTHDRAGSRSIHVTQEFLAQMLGVRRVGITAAAKEMQRGGLIDYSRGRVTVLDHRGLRAASCSCYKTDRQLFTAMLKSAARPTVNPPALQSA</sequence>
<evidence type="ECO:0000313" key="6">
    <source>
        <dbReference type="Proteomes" id="UP000298180"/>
    </source>
</evidence>